<evidence type="ECO:0000313" key="2">
    <source>
        <dbReference type="EMBL" id="CAE8593768.1"/>
    </source>
</evidence>
<evidence type="ECO:0000256" key="1">
    <source>
        <dbReference type="SAM" id="MobiDB-lite"/>
    </source>
</evidence>
<organism evidence="2 3">
    <name type="scientific">Polarella glacialis</name>
    <name type="common">Dinoflagellate</name>
    <dbReference type="NCBI Taxonomy" id="89957"/>
    <lineage>
        <taxon>Eukaryota</taxon>
        <taxon>Sar</taxon>
        <taxon>Alveolata</taxon>
        <taxon>Dinophyceae</taxon>
        <taxon>Suessiales</taxon>
        <taxon>Suessiaceae</taxon>
        <taxon>Polarella</taxon>
    </lineage>
</organism>
<feature type="compositionally biased region" description="Polar residues" evidence="1">
    <location>
        <begin position="162"/>
        <end position="173"/>
    </location>
</feature>
<feature type="region of interest" description="Disordered" evidence="1">
    <location>
        <begin position="62"/>
        <end position="120"/>
    </location>
</feature>
<sequence>AGMSSAEEVGDIREELRLAARQAVASDPLLRGRRYHSQAEAYTEFSFEELVLHVHQLYAADGDSHPGDSRCKRSRITSCSTTSSLDTVDNFQPDPPVKSPPEGSAISGDEGGDGDDDYAGGILDLARAMWIHACDSMQYSDEDRRRPGNKVEAEAMSDGGDMQSQGTSFYESV</sequence>
<proteinExistence type="predicted"/>
<dbReference type="EMBL" id="CAJNNV010006556">
    <property type="protein sequence ID" value="CAE8593768.1"/>
    <property type="molecule type" value="Genomic_DNA"/>
</dbReference>
<accession>A0A813E527</accession>
<feature type="non-terminal residue" evidence="2">
    <location>
        <position position="1"/>
    </location>
</feature>
<feature type="compositionally biased region" description="Basic and acidic residues" evidence="1">
    <location>
        <begin position="62"/>
        <end position="71"/>
    </location>
</feature>
<feature type="region of interest" description="Disordered" evidence="1">
    <location>
        <begin position="137"/>
        <end position="173"/>
    </location>
</feature>
<keyword evidence="3" id="KW-1185">Reference proteome</keyword>
<name>A0A813E527_POLGL</name>
<gene>
    <name evidence="2" type="ORF">PGLA1383_LOCUS12356</name>
</gene>
<protein>
    <submittedName>
        <fullName evidence="2">Uncharacterized protein</fullName>
    </submittedName>
</protein>
<feature type="compositionally biased region" description="Basic and acidic residues" evidence="1">
    <location>
        <begin position="141"/>
        <end position="153"/>
    </location>
</feature>
<dbReference type="Proteomes" id="UP000654075">
    <property type="component" value="Unassembled WGS sequence"/>
</dbReference>
<comment type="caution">
    <text evidence="2">The sequence shown here is derived from an EMBL/GenBank/DDBJ whole genome shotgun (WGS) entry which is preliminary data.</text>
</comment>
<feature type="non-terminal residue" evidence="2">
    <location>
        <position position="173"/>
    </location>
</feature>
<evidence type="ECO:0000313" key="3">
    <source>
        <dbReference type="Proteomes" id="UP000654075"/>
    </source>
</evidence>
<dbReference type="AlphaFoldDB" id="A0A813E527"/>
<reference evidence="2" key="1">
    <citation type="submission" date="2021-02" db="EMBL/GenBank/DDBJ databases">
        <authorList>
            <person name="Dougan E. K."/>
            <person name="Rhodes N."/>
            <person name="Thang M."/>
            <person name="Chan C."/>
        </authorList>
    </citation>
    <scope>NUCLEOTIDE SEQUENCE</scope>
</reference>